<sequence length="84" mass="9197">MRAQIPENEESTTVTGKGAYDTRRCRTALIERGADAVMPIRRNGRLWKQDRPAALGIVLGPMARHGAFMNRCSSLGRAGIETIA</sequence>
<dbReference type="EMBL" id="AP014800">
    <property type="protein sequence ID" value="BAQ70452.1"/>
    <property type="molecule type" value="Genomic_DNA"/>
</dbReference>
<accession>A0A0D6B5R4</accession>
<dbReference type="AlphaFoldDB" id="A0A0D6B5R4"/>
<organism evidence="1 2">
    <name type="scientific">Rhodovulum sulfidophilum</name>
    <name type="common">Rhodobacter sulfidophilus</name>
    <dbReference type="NCBI Taxonomy" id="35806"/>
    <lineage>
        <taxon>Bacteria</taxon>
        <taxon>Pseudomonadati</taxon>
        <taxon>Pseudomonadota</taxon>
        <taxon>Alphaproteobacteria</taxon>
        <taxon>Rhodobacterales</taxon>
        <taxon>Paracoccaceae</taxon>
        <taxon>Rhodovulum</taxon>
    </lineage>
</organism>
<reference evidence="1 2" key="1">
    <citation type="submission" date="2015-02" db="EMBL/GenBank/DDBJ databases">
        <title>Genome sequene of Rhodovulum sulfidophilum DSM 2351.</title>
        <authorList>
            <person name="Nagao N."/>
        </authorList>
    </citation>
    <scope>NUCLEOTIDE SEQUENCE [LARGE SCALE GENOMIC DNA]</scope>
    <source>
        <strain evidence="1 2">DSM 2351</strain>
    </source>
</reference>
<evidence type="ECO:0000313" key="1">
    <source>
        <dbReference type="EMBL" id="BAQ70452.1"/>
    </source>
</evidence>
<dbReference type="Proteomes" id="UP000064912">
    <property type="component" value="Chromosome"/>
</dbReference>
<dbReference type="PATRIC" id="fig|35806.4.peg.3402"/>
<gene>
    <name evidence="1" type="ORF">NHU_03318</name>
</gene>
<evidence type="ECO:0000313" key="2">
    <source>
        <dbReference type="Proteomes" id="UP000064912"/>
    </source>
</evidence>
<name>A0A0D6B5R4_RHOSU</name>
<protein>
    <submittedName>
        <fullName evidence="1">Transposase IS4 family protein</fullName>
    </submittedName>
</protein>
<proteinExistence type="predicted"/>
<dbReference type="KEGG" id="rsu:NHU_03318"/>